<accession>A0ABN8CMA2</accession>
<gene>
    <name evidence="1" type="ORF">PBS001_LOCUS795</name>
</gene>
<reference evidence="1 2" key="1">
    <citation type="submission" date="2021-11" db="EMBL/GenBank/DDBJ databases">
        <authorList>
            <person name="Islam A."/>
            <person name="Islam S."/>
            <person name="Flora M.S."/>
            <person name="Rahman M."/>
            <person name="Ziaur R.M."/>
            <person name="Epstein J.H."/>
            <person name="Hassan M."/>
            <person name="Klassen M."/>
            <person name="Woodard K."/>
            <person name="Webb A."/>
            <person name="Webby R.J."/>
            <person name="El Zowalaty M.E."/>
        </authorList>
    </citation>
    <scope>NUCLEOTIDE SEQUENCE [LARGE SCALE GENOMIC DNA]</scope>
    <source>
        <strain evidence="1">Pbs1</strain>
    </source>
</reference>
<evidence type="ECO:0000313" key="2">
    <source>
        <dbReference type="Proteomes" id="UP001158986"/>
    </source>
</evidence>
<proteinExistence type="predicted"/>
<protein>
    <submittedName>
        <fullName evidence="1">Uncharacterized protein</fullName>
    </submittedName>
</protein>
<dbReference type="EMBL" id="CAKLCB010000048">
    <property type="protein sequence ID" value="CAH0514015.1"/>
    <property type="molecule type" value="Genomic_DNA"/>
</dbReference>
<organism evidence="1 2">
    <name type="scientific">Peronospora belbahrii</name>
    <dbReference type="NCBI Taxonomy" id="622444"/>
    <lineage>
        <taxon>Eukaryota</taxon>
        <taxon>Sar</taxon>
        <taxon>Stramenopiles</taxon>
        <taxon>Oomycota</taxon>
        <taxon>Peronosporomycetes</taxon>
        <taxon>Peronosporales</taxon>
        <taxon>Peronosporaceae</taxon>
        <taxon>Peronospora</taxon>
    </lineage>
</organism>
<name>A0ABN8CMA2_9STRA</name>
<sequence>MHVVRSSALLLPKTLSNAARLLDWLWMFFPKEPAKNGEPFDTLLRGLLNVILTPHIGGSNGGDPGQHCSGGSVKAAALLPPPPQHLKHAEIDMLPIRTNSMRILHCTIMCLAC</sequence>
<comment type="caution">
    <text evidence="1">The sequence shown here is derived from an EMBL/GenBank/DDBJ whole genome shotgun (WGS) entry which is preliminary data.</text>
</comment>
<keyword evidence="2" id="KW-1185">Reference proteome</keyword>
<dbReference type="Proteomes" id="UP001158986">
    <property type="component" value="Unassembled WGS sequence"/>
</dbReference>
<evidence type="ECO:0000313" key="1">
    <source>
        <dbReference type="EMBL" id="CAH0514015.1"/>
    </source>
</evidence>